<dbReference type="InterPro" id="IPR029063">
    <property type="entry name" value="SAM-dependent_MTases_sf"/>
</dbReference>
<dbReference type="SUPFAM" id="SSF53335">
    <property type="entry name" value="S-adenosyl-L-methionine-dependent methyltransferases"/>
    <property type="match status" value="1"/>
</dbReference>
<protein>
    <recommendedName>
        <fullName evidence="3">Polysaccharide biosynthesis protein CapD-like domain-containing protein</fullName>
    </recommendedName>
</protein>
<dbReference type="PANTHER" id="PTHR43318">
    <property type="entry name" value="UDP-N-ACETYLGLUCOSAMINE 4,6-DEHYDRATASE"/>
    <property type="match status" value="1"/>
</dbReference>
<comment type="similarity">
    <text evidence="1">Belongs to the polysaccharide synthase family.</text>
</comment>
<sequence>MVDKNNVSLQRLKQKTVKRMKPRFFHRYLSSKVLPIWTILLIDVFIIVSSCMLSYALRYDFRSIFLDSSTIDKTILWTVIVNLVFFRVFRTYSNVLRFSSFVDIMRIFVSLTVSYGTLMVTSVLLDTYFNVKIAPVSVLFMAYVINFALMACSRIVVKMFFEIINFDRSQTVNVFIYGAKEVGVNIAKSLRVNLRNHYRLRGFIADEPELIDKIMMGVKVYPNDDTLIERLEDRDVNTIIISPAKMDQLKKTDIADRLLAHNIKLLTAPPLSEWGGQPLNRTQLKEIQIEDLLQREPIEVDIHKIASHLEGKRVMITGAAGSIGSEIMRQVASFNPYKLILVDQAETPLHDIRLELQDRWRDIDAETIVADISNPTRIEAIFREYKPQYIFHAAAYKHVPMMEDNVSESIQVNVAGTRILADFAVKYGAEKFVMISTDKAVNPTNVMGCSKRICEIYVQSLAKKLQEKGEGTVQFITTRFGNVLGSNGSVIPRFRDQIQRGGPVTVTHPEIIRYFMTIPEACRLVLEAGSMGNGGEIYIFDMGKPVKIVDLAKRMISLSGRTDVKIEFTGLRHGEKLYEELLNVKELTKPTYHDKIMIATVREYDYDEVKERIQNLIEMSYTYDQMKIVAAMKDIVPEFVSKNSCFEALDKKD</sequence>
<dbReference type="STRING" id="997884.HMPREF1068_02796"/>
<evidence type="ECO:0000313" key="4">
    <source>
        <dbReference type="EMBL" id="EIY49700.1"/>
    </source>
</evidence>
<dbReference type="Proteomes" id="UP000003089">
    <property type="component" value="Unassembled WGS sequence"/>
</dbReference>
<comment type="caution">
    <text evidence="4">The sequence shown here is derived from an EMBL/GenBank/DDBJ whole genome shotgun (WGS) entry which is preliminary data.</text>
</comment>
<evidence type="ECO:0000259" key="3">
    <source>
        <dbReference type="Pfam" id="PF02719"/>
    </source>
</evidence>
<evidence type="ECO:0000256" key="2">
    <source>
        <dbReference type="SAM" id="Phobius"/>
    </source>
</evidence>
<dbReference type="InterPro" id="IPR036291">
    <property type="entry name" value="NAD(P)-bd_dom_sf"/>
</dbReference>
<dbReference type="EMBL" id="AGXS01000017">
    <property type="protein sequence ID" value="EIY49700.1"/>
    <property type="molecule type" value="Genomic_DNA"/>
</dbReference>
<dbReference type="AlphaFoldDB" id="I8XFP5"/>
<evidence type="ECO:0000313" key="5">
    <source>
        <dbReference type="Proteomes" id="UP000003089"/>
    </source>
</evidence>
<dbReference type="Pfam" id="PF02719">
    <property type="entry name" value="Polysacc_synt_2"/>
    <property type="match status" value="1"/>
</dbReference>
<feature type="transmembrane region" description="Helical" evidence="2">
    <location>
        <begin position="33"/>
        <end position="55"/>
    </location>
</feature>
<reference evidence="4 5" key="1">
    <citation type="submission" date="2012-02" db="EMBL/GenBank/DDBJ databases">
        <title>The Genome Sequence of Bacteroides nordii CL02T12C05.</title>
        <authorList>
            <consortium name="The Broad Institute Genome Sequencing Platform"/>
            <person name="Earl A."/>
            <person name="Ward D."/>
            <person name="Feldgarden M."/>
            <person name="Gevers D."/>
            <person name="Zitomersky N.L."/>
            <person name="Coyne M.J."/>
            <person name="Comstock L.E."/>
            <person name="Young S.K."/>
            <person name="Zeng Q."/>
            <person name="Gargeya S."/>
            <person name="Fitzgerald M."/>
            <person name="Haas B."/>
            <person name="Abouelleil A."/>
            <person name="Alvarado L."/>
            <person name="Arachchi H.M."/>
            <person name="Berlin A."/>
            <person name="Chapman S.B."/>
            <person name="Gearin G."/>
            <person name="Goldberg J."/>
            <person name="Griggs A."/>
            <person name="Gujja S."/>
            <person name="Hansen M."/>
            <person name="Heiman D."/>
            <person name="Howarth C."/>
            <person name="Larimer J."/>
            <person name="Lui A."/>
            <person name="MacDonald P.J.P."/>
            <person name="McCowen C."/>
            <person name="Montmayeur A."/>
            <person name="Murphy C."/>
            <person name="Neiman D."/>
            <person name="Pearson M."/>
            <person name="Priest M."/>
            <person name="Roberts A."/>
            <person name="Saif S."/>
            <person name="Shea T."/>
            <person name="Sisk P."/>
            <person name="Stolte C."/>
            <person name="Sykes S."/>
            <person name="Wortman J."/>
            <person name="Nusbaum C."/>
            <person name="Birren B."/>
        </authorList>
    </citation>
    <scope>NUCLEOTIDE SEQUENCE [LARGE SCALE GENOMIC DNA]</scope>
    <source>
        <strain evidence="4 5">CL02T12C05</strain>
    </source>
</reference>
<dbReference type="Pfam" id="PF13727">
    <property type="entry name" value="CoA_binding_3"/>
    <property type="match status" value="1"/>
</dbReference>
<proteinExistence type="inferred from homology"/>
<keyword evidence="2" id="KW-1133">Transmembrane helix</keyword>
<dbReference type="HOGENOM" id="CLU_013560_5_2_10"/>
<dbReference type="Gene3D" id="3.40.50.720">
    <property type="entry name" value="NAD(P)-binding Rossmann-like Domain"/>
    <property type="match status" value="2"/>
</dbReference>
<feature type="transmembrane region" description="Helical" evidence="2">
    <location>
        <begin position="75"/>
        <end position="92"/>
    </location>
</feature>
<organism evidence="4 5">
    <name type="scientific">Bacteroides nordii CL02T12C05</name>
    <dbReference type="NCBI Taxonomy" id="997884"/>
    <lineage>
        <taxon>Bacteria</taxon>
        <taxon>Pseudomonadati</taxon>
        <taxon>Bacteroidota</taxon>
        <taxon>Bacteroidia</taxon>
        <taxon>Bacteroidales</taxon>
        <taxon>Bacteroidaceae</taxon>
        <taxon>Bacteroides</taxon>
    </lineage>
</organism>
<dbReference type="CDD" id="cd05237">
    <property type="entry name" value="UDP_invert_4-6DH_SDR_e"/>
    <property type="match status" value="1"/>
</dbReference>
<dbReference type="PANTHER" id="PTHR43318:SF1">
    <property type="entry name" value="POLYSACCHARIDE BIOSYNTHESIS PROTEIN EPSC-RELATED"/>
    <property type="match status" value="1"/>
</dbReference>
<dbReference type="eggNOG" id="COG1086">
    <property type="taxonomic scope" value="Bacteria"/>
</dbReference>
<feature type="transmembrane region" description="Helical" evidence="2">
    <location>
        <begin position="104"/>
        <end position="125"/>
    </location>
</feature>
<name>I8XFP5_9BACE</name>
<feature type="domain" description="Polysaccharide biosynthesis protein CapD-like" evidence="3">
    <location>
        <begin position="314"/>
        <end position="599"/>
    </location>
</feature>
<dbReference type="InterPro" id="IPR003869">
    <property type="entry name" value="Polysac_CapD-like"/>
</dbReference>
<evidence type="ECO:0000256" key="1">
    <source>
        <dbReference type="ARBA" id="ARBA00007430"/>
    </source>
</evidence>
<dbReference type="SUPFAM" id="SSF51735">
    <property type="entry name" value="NAD(P)-binding Rossmann-fold domains"/>
    <property type="match status" value="1"/>
</dbReference>
<accession>I8XFP5</accession>
<feature type="transmembrane region" description="Helical" evidence="2">
    <location>
        <begin position="137"/>
        <end position="157"/>
    </location>
</feature>
<keyword evidence="5" id="KW-1185">Reference proteome</keyword>
<dbReference type="InterPro" id="IPR051203">
    <property type="entry name" value="Polysaccharide_Synthase-Rel"/>
</dbReference>
<keyword evidence="2" id="KW-0812">Transmembrane</keyword>
<keyword evidence="2" id="KW-0472">Membrane</keyword>
<dbReference type="PATRIC" id="fig|997884.3.peg.2872"/>
<gene>
    <name evidence="4" type="ORF">HMPREF1068_02796</name>
</gene>